<organism evidence="1">
    <name type="scientific">Encephalitozoon cuniculi</name>
    <name type="common">Microsporidian parasite</name>
    <dbReference type="NCBI Taxonomy" id="6035"/>
    <lineage>
        <taxon>Eukaryota</taxon>
        <taxon>Fungi</taxon>
        <taxon>Fungi incertae sedis</taxon>
        <taxon>Microsporidia</taxon>
        <taxon>Unikaryonidae</taxon>
        <taxon>Encephalitozoon</taxon>
    </lineage>
</organism>
<dbReference type="EMBL" id="KC513610">
    <property type="protein sequence ID" value="AGE95806.1"/>
    <property type="molecule type" value="Genomic_DNA"/>
</dbReference>
<name>M1KKL4_ENCCN</name>
<dbReference type="VEuPathDB" id="MicrosporidiaDB:ECU07_1120"/>
<protein>
    <submittedName>
        <fullName evidence="1">Uncharacterized protein</fullName>
    </submittedName>
</protein>
<dbReference type="AlphaFoldDB" id="M1KKL4"/>
<proteinExistence type="predicted"/>
<dbReference type="VEuPathDB" id="MicrosporidiaDB:M970_071090"/>
<dbReference type="VEuPathDB" id="MicrosporidiaDB:AEWR_071090"/>
<accession>M1KKL4</accession>
<reference evidence="1" key="1">
    <citation type="journal article" date="2013" name="Eukaryot. Cell">
        <title>Extremely Reduced Levels of Heterozygosity in the Vertebrate Pathogen Encephalitozoon cuniculi.</title>
        <authorList>
            <person name="Selman M."/>
            <person name="Sak B."/>
            <person name="Kvac M."/>
            <person name="Farinelli L."/>
            <person name="Weiss L.M."/>
            <person name="Corradi N."/>
        </authorList>
    </citation>
    <scope>NUCLEOTIDE SEQUENCE</scope>
</reference>
<dbReference type="VEuPathDB" id="MicrosporidiaDB:AEWQ_071100"/>
<dbReference type="VEuPathDB" id="MicrosporidiaDB:AEWD_071100"/>
<evidence type="ECO:0000313" key="1">
    <source>
        <dbReference type="EMBL" id="AGE95806.1"/>
    </source>
</evidence>
<sequence>MRCMEEYLFDRSKLAARPLGKVLAEDYCFDLEREEASGFRVSKGFLWCGECRAMEVDEKTVYLHGSKLFMVSDSLKVYELPSALPSSGLVVRGDDCVYIEKNGRRWTFPDMPEDEVLDGTFLGDRVWIWHAVNTEGRRHLSRSTYLLETEKAVRCEGKMYARDGETILQVQDILVRKDAEICNPTRVWSRGAGDGMVVITTTPDTVWIEYGGYVSSKPCCKEIYGMDGCRLLGLSSCVDVSDLYLTLRLFTDIPVEVEAVEKIEEYLFKLFVFTDRGGRLVEWLVESGMDRQKEMILCRLYRKVDDKGKRVLERWMQGIQSLDALKLIIIYFPEKLERYIKMCIEEKREFEIEEVVEHYQGSDKIEEICLVLLKNSCLHLFSLCMPEYKGRFGDVALVERYNMESQRNMWKTQRIHGDLI</sequence>
<gene>
    <name evidence="1" type="ORF">ECU07_1120</name>
</gene>